<dbReference type="SUPFAM" id="SSF55781">
    <property type="entry name" value="GAF domain-like"/>
    <property type="match status" value="1"/>
</dbReference>
<organism evidence="2 3">
    <name type="scientific">Deinococcus hohokamensis</name>
    <dbReference type="NCBI Taxonomy" id="309883"/>
    <lineage>
        <taxon>Bacteria</taxon>
        <taxon>Thermotogati</taxon>
        <taxon>Deinococcota</taxon>
        <taxon>Deinococci</taxon>
        <taxon>Deinococcales</taxon>
        <taxon>Deinococcaceae</taxon>
        <taxon>Deinococcus</taxon>
    </lineage>
</organism>
<dbReference type="InterPro" id="IPR000160">
    <property type="entry name" value="GGDEF_dom"/>
</dbReference>
<dbReference type="EMBL" id="JBHSEI010000005">
    <property type="protein sequence ID" value="MFC4638333.1"/>
    <property type="molecule type" value="Genomic_DNA"/>
</dbReference>
<reference evidence="3" key="1">
    <citation type="journal article" date="2019" name="Int. J. Syst. Evol. Microbiol.">
        <title>The Global Catalogue of Microorganisms (GCM) 10K type strain sequencing project: providing services to taxonomists for standard genome sequencing and annotation.</title>
        <authorList>
            <consortium name="The Broad Institute Genomics Platform"/>
            <consortium name="The Broad Institute Genome Sequencing Center for Infectious Disease"/>
            <person name="Wu L."/>
            <person name="Ma J."/>
        </authorList>
    </citation>
    <scope>NUCLEOTIDE SEQUENCE [LARGE SCALE GENOMIC DNA]</scope>
    <source>
        <strain evidence="3">CCUG 55995</strain>
    </source>
</reference>
<dbReference type="Proteomes" id="UP001595952">
    <property type="component" value="Unassembled WGS sequence"/>
</dbReference>
<dbReference type="Pfam" id="PF00990">
    <property type="entry name" value="GGDEF"/>
    <property type="match status" value="1"/>
</dbReference>
<dbReference type="CDD" id="cd01949">
    <property type="entry name" value="GGDEF"/>
    <property type="match status" value="1"/>
</dbReference>
<dbReference type="NCBIfam" id="TIGR00254">
    <property type="entry name" value="GGDEF"/>
    <property type="match status" value="1"/>
</dbReference>
<dbReference type="PANTHER" id="PTHR45138:SF9">
    <property type="entry name" value="DIGUANYLATE CYCLASE DGCM-RELATED"/>
    <property type="match status" value="1"/>
</dbReference>
<dbReference type="RefSeq" id="WP_380061339.1">
    <property type="nucleotide sequence ID" value="NZ_JBHSEI010000005.1"/>
</dbReference>
<gene>
    <name evidence="2" type="ORF">ACFO0D_08245</name>
</gene>
<dbReference type="InterPro" id="IPR043128">
    <property type="entry name" value="Rev_trsase/Diguanyl_cyclase"/>
</dbReference>
<keyword evidence="2" id="KW-0548">Nucleotidyltransferase</keyword>
<name>A0ABV9I8X9_9DEIO</name>
<dbReference type="Gene3D" id="3.30.450.40">
    <property type="match status" value="1"/>
</dbReference>
<dbReference type="Pfam" id="PF13185">
    <property type="entry name" value="GAF_2"/>
    <property type="match status" value="1"/>
</dbReference>
<evidence type="ECO:0000259" key="1">
    <source>
        <dbReference type="PROSITE" id="PS50887"/>
    </source>
</evidence>
<comment type="caution">
    <text evidence="2">The sequence shown here is derived from an EMBL/GenBank/DDBJ whole genome shotgun (WGS) entry which is preliminary data.</text>
</comment>
<evidence type="ECO:0000313" key="2">
    <source>
        <dbReference type="EMBL" id="MFC4638333.1"/>
    </source>
</evidence>
<dbReference type="InterPro" id="IPR050469">
    <property type="entry name" value="Diguanylate_Cyclase"/>
</dbReference>
<dbReference type="InterPro" id="IPR003018">
    <property type="entry name" value="GAF"/>
</dbReference>
<dbReference type="PANTHER" id="PTHR45138">
    <property type="entry name" value="REGULATORY COMPONENTS OF SENSORY TRANSDUCTION SYSTEM"/>
    <property type="match status" value="1"/>
</dbReference>
<keyword evidence="2" id="KW-0808">Transferase</keyword>
<accession>A0ABV9I8X9</accession>
<dbReference type="InterPro" id="IPR029016">
    <property type="entry name" value="GAF-like_dom_sf"/>
</dbReference>
<keyword evidence="3" id="KW-1185">Reference proteome</keyword>
<dbReference type="EC" id="2.7.7.65" evidence="2"/>
<dbReference type="InterPro" id="IPR029787">
    <property type="entry name" value="Nucleotide_cyclase"/>
</dbReference>
<evidence type="ECO:0000313" key="3">
    <source>
        <dbReference type="Proteomes" id="UP001595952"/>
    </source>
</evidence>
<dbReference type="PROSITE" id="PS50887">
    <property type="entry name" value="GGDEF"/>
    <property type="match status" value="1"/>
</dbReference>
<dbReference type="SMART" id="SM00267">
    <property type="entry name" value="GGDEF"/>
    <property type="match status" value="1"/>
</dbReference>
<proteinExistence type="predicted"/>
<sequence length="548" mass="59740">MLRPTPHNQTRAVGYGELLDRLALCGSEEQRHAELARAIEQGGLPLRLTSTGDLEWTGQGSAPEVVRTFQAGVRHLAASGQSLSRAAVVAACARELVGQGELTEVWKRTLQTVRTLFGLRGVTVLQVTRGQLRAQPAWSVGDLGGAACSADDLQAVREGQPVIREAGLLLPLAGQFRARLALWLNAPGRLWPEQDQLLLRQLAQVMALDHERIQAQRHLSSLMALHRDIMSLEPAEAYRPLLERAVEVIPGAESGSLLLCAGEIFRYAAAVTHDETDLQDVEFDFDDVCGRWYGLDEAAWREGVPRILSGQALRDRGTGYTRNGSREVRPLPSLGTITTHIGVPVIHAGEVYAFLNIESHSDPEAFGDDSLAMARSFAAQAALLLHEANQRARIQQAARTDSLTGLLNRRAFTEELRRQVAHARRHHEPLTLLLADIRHFKQVNDLYGHAAGDEALNQVAELLCATVRAENAVFRWGGDEFAVLLPGTPRSGAEALAGRVEAALTGHAVGRLHLQLNMGVASLAPQDENGEALLQDADAAMYRQKHNA</sequence>
<dbReference type="Gene3D" id="3.30.70.270">
    <property type="match status" value="1"/>
</dbReference>
<dbReference type="GO" id="GO:0052621">
    <property type="term" value="F:diguanylate cyclase activity"/>
    <property type="evidence" value="ECO:0007669"/>
    <property type="project" value="UniProtKB-EC"/>
</dbReference>
<dbReference type="SUPFAM" id="SSF55073">
    <property type="entry name" value="Nucleotide cyclase"/>
    <property type="match status" value="1"/>
</dbReference>
<protein>
    <submittedName>
        <fullName evidence="2">Diguanylate cyclase domain-containing protein</fullName>
        <ecNumber evidence="2">2.7.7.65</ecNumber>
    </submittedName>
</protein>
<feature type="domain" description="GGDEF" evidence="1">
    <location>
        <begin position="428"/>
        <end position="548"/>
    </location>
</feature>